<accession>A0ABD3U3P0</accession>
<feature type="compositionally biased region" description="Gly residues" evidence="1">
    <location>
        <begin position="131"/>
        <end position="140"/>
    </location>
</feature>
<comment type="caution">
    <text evidence="2">The sequence shown here is derived from an EMBL/GenBank/DDBJ whole genome shotgun (WGS) entry which is preliminary data.</text>
</comment>
<dbReference type="PANTHER" id="PTHR34807">
    <property type="entry name" value="OS08G0270800 PROTEIN"/>
    <property type="match status" value="1"/>
</dbReference>
<name>A0ABD3U3P0_9LAMI</name>
<dbReference type="EMBL" id="JBJXBP010000002">
    <property type="protein sequence ID" value="KAL3844074.1"/>
    <property type="molecule type" value="Genomic_DNA"/>
</dbReference>
<evidence type="ECO:0000256" key="1">
    <source>
        <dbReference type="SAM" id="MobiDB-lite"/>
    </source>
</evidence>
<feature type="region of interest" description="Disordered" evidence="1">
    <location>
        <begin position="100"/>
        <end position="149"/>
    </location>
</feature>
<keyword evidence="3" id="KW-1185">Reference proteome</keyword>
<dbReference type="Proteomes" id="UP001634393">
    <property type="component" value="Unassembled WGS sequence"/>
</dbReference>
<organism evidence="2 3">
    <name type="scientific">Penstemon smallii</name>
    <dbReference type="NCBI Taxonomy" id="265156"/>
    <lineage>
        <taxon>Eukaryota</taxon>
        <taxon>Viridiplantae</taxon>
        <taxon>Streptophyta</taxon>
        <taxon>Embryophyta</taxon>
        <taxon>Tracheophyta</taxon>
        <taxon>Spermatophyta</taxon>
        <taxon>Magnoliopsida</taxon>
        <taxon>eudicotyledons</taxon>
        <taxon>Gunneridae</taxon>
        <taxon>Pentapetalae</taxon>
        <taxon>asterids</taxon>
        <taxon>lamiids</taxon>
        <taxon>Lamiales</taxon>
        <taxon>Plantaginaceae</taxon>
        <taxon>Cheloneae</taxon>
        <taxon>Penstemon</taxon>
    </lineage>
</organism>
<evidence type="ECO:0000313" key="3">
    <source>
        <dbReference type="Proteomes" id="UP001634393"/>
    </source>
</evidence>
<reference evidence="2 3" key="1">
    <citation type="submission" date="2024-12" db="EMBL/GenBank/DDBJ databases">
        <title>The unique morphological basis and parallel evolutionary history of personate flowers in Penstemon.</title>
        <authorList>
            <person name="Depatie T.H."/>
            <person name="Wessinger C.A."/>
        </authorList>
    </citation>
    <scope>NUCLEOTIDE SEQUENCE [LARGE SCALE GENOMIC DNA]</scope>
    <source>
        <strain evidence="2">WTNN_2</strain>
        <tissue evidence="2">Leaf</tissue>
    </source>
</reference>
<dbReference type="PANTHER" id="PTHR34807:SF6">
    <property type="entry name" value="MYB-CC TYPE TRANSCRIPTION FACTOR LHEQLE-CONTAINING DOMAIN-CONTAINING PROTEIN"/>
    <property type="match status" value="1"/>
</dbReference>
<feature type="compositionally biased region" description="Basic and acidic residues" evidence="1">
    <location>
        <begin position="100"/>
        <end position="121"/>
    </location>
</feature>
<proteinExistence type="predicted"/>
<evidence type="ECO:0000313" key="2">
    <source>
        <dbReference type="EMBL" id="KAL3844074.1"/>
    </source>
</evidence>
<dbReference type="AlphaFoldDB" id="A0ABD3U3P0"/>
<sequence>MMKRASVSFNQSDVTVDDAKTKLRYQTFLKEFLELQKENVSRKRKLQAAKLKRETILAEVRFLRRRHNFLSKSSARNLGKDHLHNPNSDILESINALEQERNSDQVPKDEEEKQVFEEDAKNPMNFLIRNKGGGGGGGGGESKRKISISWPDDRVGVTLKVRSN</sequence>
<gene>
    <name evidence="2" type="ORF">ACJIZ3_001477</name>
</gene>
<protein>
    <submittedName>
        <fullName evidence="2">Uncharacterized protein</fullName>
    </submittedName>
</protein>